<evidence type="ECO:0000313" key="4">
    <source>
        <dbReference type="EMBL" id="SPD16560.1"/>
    </source>
</evidence>
<organism evidence="4">
    <name type="scientific">Fagus sylvatica</name>
    <name type="common">Beechnut</name>
    <dbReference type="NCBI Taxonomy" id="28930"/>
    <lineage>
        <taxon>Eukaryota</taxon>
        <taxon>Viridiplantae</taxon>
        <taxon>Streptophyta</taxon>
        <taxon>Embryophyta</taxon>
        <taxon>Tracheophyta</taxon>
        <taxon>Spermatophyta</taxon>
        <taxon>Magnoliopsida</taxon>
        <taxon>eudicotyledons</taxon>
        <taxon>Gunneridae</taxon>
        <taxon>Pentapetalae</taxon>
        <taxon>rosids</taxon>
        <taxon>fabids</taxon>
        <taxon>Fagales</taxon>
        <taxon>Fagaceae</taxon>
        <taxon>Fagus</taxon>
    </lineage>
</organism>
<dbReference type="InterPro" id="IPR001360">
    <property type="entry name" value="Glyco_hydro_1"/>
</dbReference>
<dbReference type="GO" id="GO:0005975">
    <property type="term" value="P:carbohydrate metabolic process"/>
    <property type="evidence" value="ECO:0007669"/>
    <property type="project" value="InterPro"/>
</dbReference>
<protein>
    <recommendedName>
        <fullName evidence="5">Beta-glucosidase</fullName>
    </recommendedName>
</protein>
<dbReference type="Pfam" id="PF00232">
    <property type="entry name" value="Glyco_hydro_1"/>
    <property type="match status" value="1"/>
</dbReference>
<name>A0A2N9HXU0_FAGSY</name>
<accession>A0A2N9HXU0</accession>
<dbReference type="EMBL" id="OIVN01004301">
    <property type="protein sequence ID" value="SPD16560.1"/>
    <property type="molecule type" value="Genomic_DNA"/>
</dbReference>
<keyword evidence="3" id="KW-0732">Signal</keyword>
<evidence type="ECO:0000256" key="3">
    <source>
        <dbReference type="SAM" id="SignalP"/>
    </source>
</evidence>
<sequence>MVSSSLSLRLLQGLVGISAVVLLASLSANAQGESNLTVGDQNAYAKELCVKRSDFPKDFVFGVSTAAAQIEGSAKEGGRGPSIWDKFAEKFQEKIDGGGNMLTAIDSYNRIKDDVRLLKQLGVDSYRFSISWTRILPGKFCI</sequence>
<evidence type="ECO:0000256" key="1">
    <source>
        <dbReference type="ARBA" id="ARBA00010838"/>
    </source>
</evidence>
<reference evidence="4" key="1">
    <citation type="submission" date="2018-02" db="EMBL/GenBank/DDBJ databases">
        <authorList>
            <person name="Cohen D.B."/>
            <person name="Kent A.D."/>
        </authorList>
    </citation>
    <scope>NUCLEOTIDE SEQUENCE</scope>
</reference>
<gene>
    <name evidence="4" type="ORF">FSB_LOCUS44442</name>
</gene>
<feature type="signal peptide" evidence="3">
    <location>
        <begin position="1"/>
        <end position="32"/>
    </location>
</feature>
<comment type="similarity">
    <text evidence="1 2">Belongs to the glycosyl hydrolase 1 family.</text>
</comment>
<dbReference type="Gene3D" id="3.20.20.80">
    <property type="entry name" value="Glycosidases"/>
    <property type="match status" value="1"/>
</dbReference>
<feature type="chain" id="PRO_5014873572" description="Beta-glucosidase" evidence="3">
    <location>
        <begin position="33"/>
        <end position="142"/>
    </location>
</feature>
<proteinExistence type="inferred from homology"/>
<dbReference type="PANTHER" id="PTHR10353">
    <property type="entry name" value="GLYCOSYL HYDROLASE"/>
    <property type="match status" value="1"/>
</dbReference>
<dbReference type="InterPro" id="IPR017853">
    <property type="entry name" value="GH"/>
</dbReference>
<dbReference type="GO" id="GO:0008422">
    <property type="term" value="F:beta-glucosidase activity"/>
    <property type="evidence" value="ECO:0007669"/>
    <property type="project" value="TreeGrafter"/>
</dbReference>
<dbReference type="PANTHER" id="PTHR10353:SF154">
    <property type="entry name" value="BETA-GLUCOSIDASE 9-RELATED"/>
    <property type="match status" value="1"/>
</dbReference>
<dbReference type="SUPFAM" id="SSF51445">
    <property type="entry name" value="(Trans)glycosidases"/>
    <property type="match status" value="1"/>
</dbReference>
<evidence type="ECO:0000256" key="2">
    <source>
        <dbReference type="RuleBase" id="RU003690"/>
    </source>
</evidence>
<evidence type="ECO:0008006" key="5">
    <source>
        <dbReference type="Google" id="ProtNLM"/>
    </source>
</evidence>
<dbReference type="AlphaFoldDB" id="A0A2N9HXU0"/>